<dbReference type="SUPFAM" id="SSF56672">
    <property type="entry name" value="DNA/RNA polymerases"/>
    <property type="match status" value="1"/>
</dbReference>
<dbReference type="PANTHER" id="PTHR33064:SF37">
    <property type="entry name" value="RIBONUCLEASE H"/>
    <property type="match status" value="1"/>
</dbReference>
<dbReference type="EMBL" id="BGPR01023441">
    <property type="protein sequence ID" value="GBN90620.1"/>
    <property type="molecule type" value="Genomic_DNA"/>
</dbReference>
<evidence type="ECO:0000313" key="2">
    <source>
        <dbReference type="EMBL" id="GBN90620.1"/>
    </source>
</evidence>
<keyword evidence="3" id="KW-1185">Reference proteome</keyword>
<organism evidence="2 3">
    <name type="scientific">Araneus ventricosus</name>
    <name type="common">Orbweaver spider</name>
    <name type="synonym">Epeira ventricosa</name>
    <dbReference type="NCBI Taxonomy" id="182803"/>
    <lineage>
        <taxon>Eukaryota</taxon>
        <taxon>Metazoa</taxon>
        <taxon>Ecdysozoa</taxon>
        <taxon>Arthropoda</taxon>
        <taxon>Chelicerata</taxon>
        <taxon>Arachnida</taxon>
        <taxon>Araneae</taxon>
        <taxon>Araneomorphae</taxon>
        <taxon>Entelegynae</taxon>
        <taxon>Araneoidea</taxon>
        <taxon>Araneidae</taxon>
        <taxon>Araneus</taxon>
    </lineage>
</organism>
<evidence type="ECO:0000313" key="3">
    <source>
        <dbReference type="Proteomes" id="UP000499080"/>
    </source>
</evidence>
<dbReference type="InterPro" id="IPR051320">
    <property type="entry name" value="Viral_Replic_Matur_Polypro"/>
</dbReference>
<dbReference type="GO" id="GO:0071897">
    <property type="term" value="P:DNA biosynthetic process"/>
    <property type="evidence" value="ECO:0007669"/>
    <property type="project" value="UniProtKB-ARBA"/>
</dbReference>
<gene>
    <name evidence="2" type="primary">Tf2-6_236</name>
    <name evidence="2" type="ORF">AVEN_189759_1</name>
</gene>
<reference evidence="2 3" key="1">
    <citation type="journal article" date="2019" name="Sci. Rep.">
        <title>Orb-weaving spider Araneus ventricosus genome elucidates the spidroin gene catalogue.</title>
        <authorList>
            <person name="Kono N."/>
            <person name="Nakamura H."/>
            <person name="Ohtoshi R."/>
            <person name="Moran D.A.P."/>
            <person name="Shinohara A."/>
            <person name="Yoshida Y."/>
            <person name="Fujiwara M."/>
            <person name="Mori M."/>
            <person name="Tomita M."/>
            <person name="Arakawa K."/>
        </authorList>
    </citation>
    <scope>NUCLEOTIDE SEQUENCE [LARGE SCALE GENOMIC DNA]</scope>
</reference>
<dbReference type="Gene3D" id="3.30.70.270">
    <property type="match status" value="2"/>
</dbReference>
<proteinExistence type="predicted"/>
<dbReference type="AlphaFoldDB" id="A0A4Y2SSW7"/>
<dbReference type="PROSITE" id="PS50878">
    <property type="entry name" value="RT_POL"/>
    <property type="match status" value="1"/>
</dbReference>
<dbReference type="Pfam" id="PF17919">
    <property type="entry name" value="RT_RNaseH_2"/>
    <property type="match status" value="1"/>
</dbReference>
<protein>
    <submittedName>
        <fullName evidence="2">Transposon Tf2-6 polyprotein</fullName>
    </submittedName>
</protein>
<sequence>MKFYEDSIIASLAWMSFNCQQKSGSSIRHLESIFTRFRKYGIAINESKCEFDKDSIDFLGYTINSKGCTTHRDKFKVILEYSILVTISELRRFLCMANYYHRFIPNIATILPPLNQLLVGENKCDKREVQWNIETEKSFQDIRDAMAKAAHLYHPSADSKLELGTDCSDFAMGEVLQEISSNCSRALGFSSKKLSPNIQLVIELLAA</sequence>
<dbReference type="InterPro" id="IPR043502">
    <property type="entry name" value="DNA/RNA_pol_sf"/>
</dbReference>
<dbReference type="PANTHER" id="PTHR33064">
    <property type="entry name" value="POL PROTEIN"/>
    <property type="match status" value="1"/>
</dbReference>
<dbReference type="InterPro" id="IPR041577">
    <property type="entry name" value="RT_RNaseH_2"/>
</dbReference>
<dbReference type="InterPro" id="IPR000477">
    <property type="entry name" value="RT_dom"/>
</dbReference>
<name>A0A4Y2SSW7_ARAVE</name>
<dbReference type="Proteomes" id="UP000499080">
    <property type="component" value="Unassembled WGS sequence"/>
</dbReference>
<dbReference type="InterPro" id="IPR043128">
    <property type="entry name" value="Rev_trsase/Diguanyl_cyclase"/>
</dbReference>
<comment type="caution">
    <text evidence="2">The sequence shown here is derived from an EMBL/GenBank/DDBJ whole genome shotgun (WGS) entry which is preliminary data.</text>
</comment>
<evidence type="ECO:0000259" key="1">
    <source>
        <dbReference type="PROSITE" id="PS50878"/>
    </source>
</evidence>
<feature type="domain" description="Reverse transcriptase" evidence="1">
    <location>
        <begin position="1"/>
        <end position="63"/>
    </location>
</feature>
<accession>A0A4Y2SSW7</accession>